<keyword evidence="8" id="KW-0031">Aminopeptidase</keyword>
<dbReference type="PANTHER" id="PTHR46112">
    <property type="entry name" value="AMINOPEPTIDASE"/>
    <property type="match status" value="1"/>
</dbReference>
<dbReference type="EMBL" id="VYUT01000001">
    <property type="protein sequence ID" value="KAA9208577.1"/>
    <property type="molecule type" value="Genomic_DNA"/>
</dbReference>
<keyword evidence="8" id="KW-0645">Protease</keyword>
<evidence type="ECO:0000313" key="8">
    <source>
        <dbReference type="EMBL" id="KAA9208577.1"/>
    </source>
</evidence>
<dbReference type="FunFam" id="3.90.230.10:FF:000014">
    <property type="entry name" value="Aminopeptidase P family protein"/>
    <property type="match status" value="1"/>
</dbReference>
<comment type="cofactor">
    <cofactor evidence="1">
        <name>Mn(2+)</name>
        <dbReference type="ChEBI" id="CHEBI:29035"/>
    </cofactor>
</comment>
<evidence type="ECO:0000256" key="2">
    <source>
        <dbReference type="ARBA" id="ARBA00008766"/>
    </source>
</evidence>
<dbReference type="InterPro" id="IPR000587">
    <property type="entry name" value="Creatinase_N"/>
</dbReference>
<comment type="similarity">
    <text evidence="2 5">Belongs to the peptidase M24B family.</text>
</comment>
<dbReference type="Pfam" id="PF00557">
    <property type="entry name" value="Peptidase_M24"/>
    <property type="match status" value="1"/>
</dbReference>
<dbReference type="CDD" id="cd01092">
    <property type="entry name" value="APP-like"/>
    <property type="match status" value="1"/>
</dbReference>
<proteinExistence type="inferred from homology"/>
<evidence type="ECO:0000256" key="3">
    <source>
        <dbReference type="ARBA" id="ARBA00022723"/>
    </source>
</evidence>
<evidence type="ECO:0000256" key="4">
    <source>
        <dbReference type="ARBA" id="ARBA00022801"/>
    </source>
</evidence>
<dbReference type="SUPFAM" id="SSF55920">
    <property type="entry name" value="Creatinase/aminopeptidase"/>
    <property type="match status" value="1"/>
</dbReference>
<dbReference type="Proteomes" id="UP000326078">
    <property type="component" value="Unassembled WGS sequence"/>
</dbReference>
<dbReference type="InterPro" id="IPR000994">
    <property type="entry name" value="Pept_M24"/>
</dbReference>
<dbReference type="GO" id="GO:0046872">
    <property type="term" value="F:metal ion binding"/>
    <property type="evidence" value="ECO:0007669"/>
    <property type="project" value="UniProtKB-KW"/>
</dbReference>
<keyword evidence="4" id="KW-0378">Hydrolase</keyword>
<dbReference type="InterPro" id="IPR036005">
    <property type="entry name" value="Creatinase/aminopeptidase-like"/>
</dbReference>
<keyword evidence="3 5" id="KW-0479">Metal-binding</keyword>
<feature type="domain" description="Peptidase M24" evidence="6">
    <location>
        <begin position="137"/>
        <end position="337"/>
    </location>
</feature>
<protein>
    <submittedName>
        <fullName evidence="8">Aminopeptidase P family protein</fullName>
    </submittedName>
</protein>
<gene>
    <name evidence="8" type="ORF">F6X95_00335</name>
</gene>
<dbReference type="PANTHER" id="PTHR46112:SF3">
    <property type="entry name" value="AMINOPEPTIDASE YPDF"/>
    <property type="match status" value="1"/>
</dbReference>
<dbReference type="InterPro" id="IPR001131">
    <property type="entry name" value="Peptidase_M24B_aminopep-P_CS"/>
</dbReference>
<comment type="caution">
    <text evidence="8">The sequence shown here is derived from an EMBL/GenBank/DDBJ whole genome shotgun (WGS) entry which is preliminary data.</text>
</comment>
<dbReference type="InterPro" id="IPR050659">
    <property type="entry name" value="Peptidase_M24B"/>
</dbReference>
<evidence type="ECO:0000259" key="7">
    <source>
        <dbReference type="Pfam" id="PF01321"/>
    </source>
</evidence>
<dbReference type="GO" id="GO:0004177">
    <property type="term" value="F:aminopeptidase activity"/>
    <property type="evidence" value="ECO:0007669"/>
    <property type="project" value="UniProtKB-KW"/>
</dbReference>
<dbReference type="RefSeq" id="WP_104660568.1">
    <property type="nucleotide sequence ID" value="NZ_CP042597.1"/>
</dbReference>
<dbReference type="Pfam" id="PF01321">
    <property type="entry name" value="Creatinase_N"/>
    <property type="match status" value="1"/>
</dbReference>
<evidence type="ECO:0000256" key="5">
    <source>
        <dbReference type="RuleBase" id="RU000590"/>
    </source>
</evidence>
<sequence length="354" mass="39152">MMLRVEKLRKKMRENNLDSFLITSPYNLRYLTNFTGTTGLAVITLEKAFFITDFRYTEQAATQAQGFEIIKNVGPIFDEVANLVRKEGLRMLAFEESTVSFLEYSVLEEIIDAELIPVSEMIEELREVKDEEEITIIEKACSIADMAYDHILKMIQPGMTEIEVANQVDFYMRSLGASGVSFSTIVASGLRSAMPHGVASNKVIEQGDMITLDFGCYYEGYVSDMTRTFAIGDPGEKLKEIYEIVLGAQLAVIEAAKPGVTGIQLDAVARDYITRHGYGEAFGHSTGHGIGLEIHEGPNVSARAEKQIIVGNIITDEPGIYLPGIGGVRIEDDLLITPEGNRVLTHSPKELIIL</sequence>
<evidence type="ECO:0000256" key="1">
    <source>
        <dbReference type="ARBA" id="ARBA00001936"/>
    </source>
</evidence>
<organism evidence="8 9">
    <name type="scientific">Enterococcus durans</name>
    <dbReference type="NCBI Taxonomy" id="53345"/>
    <lineage>
        <taxon>Bacteria</taxon>
        <taxon>Bacillati</taxon>
        <taxon>Bacillota</taxon>
        <taxon>Bacilli</taxon>
        <taxon>Lactobacillales</taxon>
        <taxon>Enterococcaceae</taxon>
        <taxon>Enterococcus</taxon>
    </lineage>
</organism>
<evidence type="ECO:0000259" key="6">
    <source>
        <dbReference type="Pfam" id="PF00557"/>
    </source>
</evidence>
<feature type="domain" description="Creatinase N-terminal" evidence="7">
    <location>
        <begin position="4"/>
        <end position="128"/>
    </location>
</feature>
<dbReference type="Gene3D" id="3.40.350.10">
    <property type="entry name" value="Creatinase/prolidase N-terminal domain"/>
    <property type="match status" value="1"/>
</dbReference>
<dbReference type="Gene3D" id="3.90.230.10">
    <property type="entry name" value="Creatinase/methionine aminopeptidase superfamily"/>
    <property type="match status" value="1"/>
</dbReference>
<name>A0A5N0Z0B6_9ENTE</name>
<accession>A0A5N0Z0B6</accession>
<dbReference type="AlphaFoldDB" id="A0A5N0Z0B6"/>
<evidence type="ECO:0000313" key="9">
    <source>
        <dbReference type="Proteomes" id="UP000326078"/>
    </source>
</evidence>
<dbReference type="PROSITE" id="PS00491">
    <property type="entry name" value="PROLINE_PEPTIDASE"/>
    <property type="match status" value="1"/>
</dbReference>
<dbReference type="InterPro" id="IPR029149">
    <property type="entry name" value="Creatin/AminoP/Spt16_N"/>
</dbReference>
<reference evidence="8 9" key="1">
    <citation type="submission" date="2019-09" db="EMBL/GenBank/DDBJ databases">
        <title>Vancomyinc resistant enterococci isolated from farm animals in Switzerland.</title>
        <authorList>
            <person name="Stevens M.J.A."/>
            <person name="Stephan R."/>
            <person name="Morach M."/>
            <person name="Nuesch-Inderbinen M."/>
        </authorList>
    </citation>
    <scope>NUCLEOTIDE SEQUENCE [LARGE SCALE GENOMIC DNA]</scope>
    <source>
        <strain evidence="8 9">GH27</strain>
    </source>
</reference>
<dbReference type="SUPFAM" id="SSF53092">
    <property type="entry name" value="Creatinase/prolidase N-terminal domain"/>
    <property type="match status" value="1"/>
</dbReference>